<feature type="chain" id="PRO_5028882346" description="Lipoprotein" evidence="2">
    <location>
        <begin position="19"/>
        <end position="242"/>
    </location>
</feature>
<accession>A0A6V8LWJ6</accession>
<reference evidence="3 4" key="1">
    <citation type="submission" date="2020-04" db="EMBL/GenBank/DDBJ databases">
        <authorList>
            <consortium name="Desulfovibrio sp. FSS-1 genome sequencing consortium"/>
            <person name="Shimoshige H."/>
            <person name="Kobayashi H."/>
            <person name="Maekawa T."/>
        </authorList>
    </citation>
    <scope>NUCLEOTIDE SEQUENCE [LARGE SCALE GENOMIC DNA]</scope>
    <source>
        <strain evidence="3 4">SIID29052-01</strain>
    </source>
</reference>
<dbReference type="PROSITE" id="PS51257">
    <property type="entry name" value="PROKAR_LIPOPROTEIN"/>
    <property type="match status" value="1"/>
</dbReference>
<dbReference type="EMBL" id="BLTE01000011">
    <property type="protein sequence ID" value="GFK94648.1"/>
    <property type="molecule type" value="Genomic_DNA"/>
</dbReference>
<keyword evidence="4" id="KW-1185">Reference proteome</keyword>
<feature type="region of interest" description="Disordered" evidence="1">
    <location>
        <begin position="220"/>
        <end position="242"/>
    </location>
</feature>
<dbReference type="RefSeq" id="WP_173084919.1">
    <property type="nucleotide sequence ID" value="NZ_BLTE01000011.1"/>
</dbReference>
<reference evidence="3 4" key="2">
    <citation type="submission" date="2020-05" db="EMBL/GenBank/DDBJ databases">
        <title>Draft genome sequence of Desulfovibrio sp. strainFSS-1.</title>
        <authorList>
            <person name="Shimoshige H."/>
            <person name="Kobayashi H."/>
            <person name="Maekawa T."/>
        </authorList>
    </citation>
    <scope>NUCLEOTIDE SEQUENCE [LARGE SCALE GENOMIC DNA]</scope>
    <source>
        <strain evidence="3 4">SIID29052-01</strain>
    </source>
</reference>
<evidence type="ECO:0000313" key="3">
    <source>
        <dbReference type="EMBL" id="GFK94648.1"/>
    </source>
</evidence>
<keyword evidence="2" id="KW-0732">Signal</keyword>
<comment type="caution">
    <text evidence="3">The sequence shown here is derived from an EMBL/GenBank/DDBJ whole genome shotgun (WGS) entry which is preliminary data.</text>
</comment>
<evidence type="ECO:0000256" key="1">
    <source>
        <dbReference type="SAM" id="MobiDB-lite"/>
    </source>
</evidence>
<proteinExistence type="predicted"/>
<evidence type="ECO:0000313" key="4">
    <source>
        <dbReference type="Proteomes" id="UP000494245"/>
    </source>
</evidence>
<evidence type="ECO:0000256" key="2">
    <source>
        <dbReference type="SAM" id="SignalP"/>
    </source>
</evidence>
<gene>
    <name evidence="3" type="ORF">NNJEOMEG_02495</name>
</gene>
<evidence type="ECO:0008006" key="5">
    <source>
        <dbReference type="Google" id="ProtNLM"/>
    </source>
</evidence>
<feature type="signal peptide" evidence="2">
    <location>
        <begin position="1"/>
        <end position="18"/>
    </location>
</feature>
<organism evidence="3 4">
    <name type="scientific">Fundidesulfovibrio magnetotacticus</name>
    <dbReference type="NCBI Taxonomy" id="2730080"/>
    <lineage>
        <taxon>Bacteria</taxon>
        <taxon>Pseudomonadati</taxon>
        <taxon>Thermodesulfobacteriota</taxon>
        <taxon>Desulfovibrionia</taxon>
        <taxon>Desulfovibrionales</taxon>
        <taxon>Desulfovibrionaceae</taxon>
        <taxon>Fundidesulfovibrio</taxon>
    </lineage>
</organism>
<dbReference type="AlphaFoldDB" id="A0A6V8LWJ6"/>
<dbReference type="Proteomes" id="UP000494245">
    <property type="component" value="Unassembled WGS sequence"/>
</dbReference>
<name>A0A6V8LWJ6_9BACT</name>
<sequence>MKRIAMVLALAVTLSACAYEPKMAEQSVLYVDVHVKRNNPSIFVQPMNAPTRPFKAVVLPFTVQQDVVNARHLSKQLTEVFTNTWLEDKVFPALFYEPSQEMLSNEQAILVARDRGADCVVTGRIAYIYAGGTRAESAVSISFEIFDVNSGQRIWSMAQSGRMDPGRSADYIFFKRESRLPQDPLWSIMTAIAHDTGGPIKKWNGGMQFQVSGATLAPVSVPVEHAPPPPPKQPLQSSNLVN</sequence>
<protein>
    <recommendedName>
        <fullName evidence="5">Lipoprotein</fullName>
    </recommendedName>
</protein>